<evidence type="ECO:0000256" key="5">
    <source>
        <dbReference type="ARBA" id="ARBA00023163"/>
    </source>
</evidence>
<protein>
    <recommendedName>
        <fullName evidence="12">GATA-type domain-containing protein</fullName>
    </recommendedName>
</protein>
<sequence length="551" mass="61392">MTGKLCFWAILSNTDLRFIYFSPSLAKLLGIPPNVVPDVLQGRTLWELIHPEEYALAQEDLKKFMDNKHIGGSVTRCRLMDLDNIIEHKVDRRSSIEVDIPVDIQPRPLDKRPSLGNGPNWEVVDIVMYLVTDQLILTFFHADYDSGVPSHTGSLPLICQEVHFTMEDARDLTHLLHSATAEEVPNARPDSTRIFQIMETATQDILLTWPPASDKVRETLQITDEKLTSMLSEGLQRKQKRQKNLKHLHPYEHATCVHQAQVHSHTLFDSGVSKKVESIIVQYGMITFGSFDVSLLHQPVATPPKAISDPLSTIIHNSQSPPMSSSPASLNGLTIQPSLPSPSTTSESRNGTSIREADVTTSKLEEIHTSEPTFRPASNTTVWNANIQLKLGTSSHGNARVVCENCHTDSSPEWRKGPTGQKTLCNACGLRYARSVAKQDSFGRRQRGVRVIVNSNQYEKQAPIPPAIEMDSTFPIQLEAKDELLASSDKDSQQSIEPLAVPEQVDSTSSANMTRRRKKSRYLPIGDNRAGARTRAARKSRSIHSDTTSQH</sequence>
<dbReference type="SUPFAM" id="SSF57716">
    <property type="entry name" value="Glucocorticoid receptor-like (DNA-binding domain)"/>
    <property type="match status" value="1"/>
</dbReference>
<feature type="region of interest" description="Disordered" evidence="7">
    <location>
        <begin position="487"/>
        <end position="551"/>
    </location>
</feature>
<dbReference type="Pfam" id="PF00320">
    <property type="entry name" value="GATA"/>
    <property type="match status" value="1"/>
</dbReference>
<keyword evidence="3" id="KW-0862">Zinc</keyword>
<dbReference type="GO" id="GO:0006355">
    <property type="term" value="P:regulation of DNA-templated transcription"/>
    <property type="evidence" value="ECO:0007669"/>
    <property type="project" value="InterPro"/>
</dbReference>
<evidence type="ECO:0008006" key="12">
    <source>
        <dbReference type="Google" id="ProtNLM"/>
    </source>
</evidence>
<feature type="domain" description="PAS" evidence="8">
    <location>
        <begin position="10"/>
        <end position="68"/>
    </location>
</feature>
<feature type="domain" description="GATA-type" evidence="9">
    <location>
        <begin position="397"/>
        <end position="432"/>
    </location>
</feature>
<dbReference type="PANTHER" id="PTHR47172:SF24">
    <property type="entry name" value="GATA ZINC FINGER DOMAIN-CONTAINING PROTEIN 14-RELATED"/>
    <property type="match status" value="1"/>
</dbReference>
<dbReference type="InterPro" id="IPR000014">
    <property type="entry name" value="PAS"/>
</dbReference>
<dbReference type="OrthoDB" id="2162994at2759"/>
<dbReference type="PROSITE" id="PS00344">
    <property type="entry name" value="GATA_ZN_FINGER_1"/>
    <property type="match status" value="1"/>
</dbReference>
<accession>A0A8H7PJ78</accession>
<evidence type="ECO:0000313" key="11">
    <source>
        <dbReference type="Proteomes" id="UP000654370"/>
    </source>
</evidence>
<dbReference type="Gene3D" id="3.30.50.10">
    <property type="entry name" value="Erythroid Transcription Factor GATA-1, subunit A"/>
    <property type="match status" value="1"/>
</dbReference>
<dbReference type="SUPFAM" id="SSF55785">
    <property type="entry name" value="PYP-like sensor domain (PAS domain)"/>
    <property type="match status" value="1"/>
</dbReference>
<dbReference type="PROSITE" id="PS50112">
    <property type="entry name" value="PAS"/>
    <property type="match status" value="1"/>
</dbReference>
<evidence type="ECO:0000259" key="8">
    <source>
        <dbReference type="PROSITE" id="PS50112"/>
    </source>
</evidence>
<dbReference type="CDD" id="cd00202">
    <property type="entry name" value="ZnF_GATA"/>
    <property type="match status" value="1"/>
</dbReference>
<dbReference type="Proteomes" id="UP000654370">
    <property type="component" value="Unassembled WGS sequence"/>
</dbReference>
<evidence type="ECO:0000256" key="2">
    <source>
        <dbReference type="ARBA" id="ARBA00022771"/>
    </source>
</evidence>
<dbReference type="SMART" id="SM00401">
    <property type="entry name" value="ZnF_GATA"/>
    <property type="match status" value="1"/>
</dbReference>
<evidence type="ECO:0000256" key="1">
    <source>
        <dbReference type="ARBA" id="ARBA00022723"/>
    </source>
</evidence>
<dbReference type="InterPro" id="IPR035965">
    <property type="entry name" value="PAS-like_dom_sf"/>
</dbReference>
<reference evidence="10" key="1">
    <citation type="submission" date="2020-12" db="EMBL/GenBank/DDBJ databases">
        <title>Metabolic potential, ecology and presence of endohyphal bacteria is reflected in genomic diversity of Mucoromycotina.</title>
        <authorList>
            <person name="Muszewska A."/>
            <person name="Okrasinska A."/>
            <person name="Steczkiewicz K."/>
            <person name="Drgas O."/>
            <person name="Orlowska M."/>
            <person name="Perlinska-Lenart U."/>
            <person name="Aleksandrzak-Piekarczyk T."/>
            <person name="Szatraj K."/>
            <person name="Zielenkiewicz U."/>
            <person name="Pilsyk S."/>
            <person name="Malc E."/>
            <person name="Mieczkowski P."/>
            <person name="Kruszewska J.S."/>
            <person name="Biernat P."/>
            <person name="Pawlowska J."/>
        </authorList>
    </citation>
    <scope>NUCLEOTIDE SEQUENCE</scope>
    <source>
        <strain evidence="10">WA0000067209</strain>
    </source>
</reference>
<evidence type="ECO:0000313" key="10">
    <source>
        <dbReference type="EMBL" id="KAG2174972.1"/>
    </source>
</evidence>
<evidence type="ECO:0000256" key="4">
    <source>
        <dbReference type="ARBA" id="ARBA00023015"/>
    </source>
</evidence>
<organism evidence="10 11">
    <name type="scientific">Mortierella isabellina</name>
    <name type="common">Filamentous fungus</name>
    <name type="synonym">Umbelopsis isabellina</name>
    <dbReference type="NCBI Taxonomy" id="91625"/>
    <lineage>
        <taxon>Eukaryota</taxon>
        <taxon>Fungi</taxon>
        <taxon>Fungi incertae sedis</taxon>
        <taxon>Mucoromycota</taxon>
        <taxon>Mucoromycotina</taxon>
        <taxon>Umbelopsidomycetes</taxon>
        <taxon>Umbelopsidales</taxon>
        <taxon>Umbelopsidaceae</taxon>
        <taxon>Umbelopsis</taxon>
    </lineage>
</organism>
<keyword evidence="11" id="KW-1185">Reference proteome</keyword>
<evidence type="ECO:0000259" key="9">
    <source>
        <dbReference type="PROSITE" id="PS50114"/>
    </source>
</evidence>
<dbReference type="EMBL" id="JAEPQZ010000012">
    <property type="protein sequence ID" value="KAG2174972.1"/>
    <property type="molecule type" value="Genomic_DNA"/>
</dbReference>
<dbReference type="InterPro" id="IPR000679">
    <property type="entry name" value="Znf_GATA"/>
</dbReference>
<dbReference type="AlphaFoldDB" id="A0A8H7PJ78"/>
<keyword evidence="5" id="KW-0804">Transcription</keyword>
<evidence type="ECO:0000256" key="6">
    <source>
        <dbReference type="PROSITE-ProRule" id="PRU00094"/>
    </source>
</evidence>
<comment type="caution">
    <text evidence="10">The sequence shown here is derived from an EMBL/GenBank/DDBJ whole genome shotgun (WGS) entry which is preliminary data.</text>
</comment>
<evidence type="ECO:0000256" key="3">
    <source>
        <dbReference type="ARBA" id="ARBA00022833"/>
    </source>
</evidence>
<evidence type="ECO:0000256" key="7">
    <source>
        <dbReference type="SAM" id="MobiDB-lite"/>
    </source>
</evidence>
<gene>
    <name evidence="10" type="ORF">INT43_006034</name>
</gene>
<dbReference type="CDD" id="cd00130">
    <property type="entry name" value="PAS"/>
    <property type="match status" value="1"/>
</dbReference>
<feature type="compositionally biased region" description="Low complexity" evidence="7">
    <location>
        <begin position="318"/>
        <end position="348"/>
    </location>
</feature>
<dbReference type="InterPro" id="IPR013088">
    <property type="entry name" value="Znf_NHR/GATA"/>
</dbReference>
<dbReference type="Gene3D" id="3.30.450.20">
    <property type="entry name" value="PAS domain"/>
    <property type="match status" value="1"/>
</dbReference>
<feature type="region of interest" description="Disordered" evidence="7">
    <location>
        <begin position="313"/>
        <end position="363"/>
    </location>
</feature>
<dbReference type="PROSITE" id="PS50114">
    <property type="entry name" value="GATA_ZN_FINGER_2"/>
    <property type="match status" value="1"/>
</dbReference>
<name>A0A8H7PJ78_MORIS</name>
<proteinExistence type="predicted"/>
<keyword evidence="1" id="KW-0479">Metal-binding</keyword>
<dbReference type="GO" id="GO:0043565">
    <property type="term" value="F:sequence-specific DNA binding"/>
    <property type="evidence" value="ECO:0007669"/>
    <property type="project" value="InterPro"/>
</dbReference>
<dbReference type="GO" id="GO:0008270">
    <property type="term" value="F:zinc ion binding"/>
    <property type="evidence" value="ECO:0007669"/>
    <property type="project" value="UniProtKB-KW"/>
</dbReference>
<keyword evidence="4" id="KW-0805">Transcription regulation</keyword>
<keyword evidence="2 6" id="KW-0863">Zinc-finger</keyword>
<dbReference type="PANTHER" id="PTHR47172">
    <property type="entry name" value="OS01G0976800 PROTEIN"/>
    <property type="match status" value="1"/>
</dbReference>